<accession>A0A3G7TKW4</accession>
<gene>
    <name evidence="1" type="ORF">C4K04_2049</name>
</gene>
<proteinExistence type="predicted"/>
<name>A0A3G7TKW4_9PSED</name>
<dbReference type="Proteomes" id="UP000268048">
    <property type="component" value="Chromosome"/>
</dbReference>
<evidence type="ECO:0000313" key="2">
    <source>
        <dbReference type="Proteomes" id="UP000268048"/>
    </source>
</evidence>
<dbReference type="AlphaFoldDB" id="A0A3G7TKW4"/>
<organism evidence="1 2">
    <name type="scientific">Pseudomonas chlororaphis</name>
    <dbReference type="NCBI Taxonomy" id="587753"/>
    <lineage>
        <taxon>Bacteria</taxon>
        <taxon>Pseudomonadati</taxon>
        <taxon>Pseudomonadota</taxon>
        <taxon>Gammaproteobacteria</taxon>
        <taxon>Pseudomonadales</taxon>
        <taxon>Pseudomonadaceae</taxon>
        <taxon>Pseudomonas</taxon>
    </lineage>
</organism>
<dbReference type="EMBL" id="CP027753">
    <property type="protein sequence ID" value="AZE47733.1"/>
    <property type="molecule type" value="Genomic_DNA"/>
</dbReference>
<evidence type="ECO:0000313" key="1">
    <source>
        <dbReference type="EMBL" id="AZE47733.1"/>
    </source>
</evidence>
<protein>
    <submittedName>
        <fullName evidence="1">Uncharacterized protein</fullName>
    </submittedName>
</protein>
<reference evidence="1 2" key="1">
    <citation type="submission" date="2018-03" db="EMBL/GenBank/DDBJ databases">
        <title>Diversity of phytobeneficial traits revealed by whole-genome analysis of worldwide-isolated phenazine-producing Pseudomonas spp.</title>
        <authorList>
            <person name="Biessy A."/>
            <person name="Novinscak A."/>
            <person name="Blom J."/>
            <person name="Leger G."/>
            <person name="Thomashow L.S."/>
            <person name="Cazorla F.M."/>
            <person name="Josic D."/>
            <person name="Filion M."/>
        </authorList>
    </citation>
    <scope>NUCLEOTIDE SEQUENCE [LARGE SCALE GENOMIC DNA]</scope>
    <source>
        <strain evidence="1 2">B25</strain>
    </source>
</reference>
<sequence length="53" mass="5989">MLVLYPARVERAHRALLADCYPPQIVTKKPSTAGQLPRSGLSPETRYVEWHQG</sequence>